<dbReference type="EMBL" id="FWPT01000010">
    <property type="protein sequence ID" value="SMA50103.1"/>
    <property type="molecule type" value="Genomic_DNA"/>
</dbReference>
<feature type="domain" description="ATP adenylyltransferase C-terminal" evidence="1">
    <location>
        <begin position="196"/>
        <end position="295"/>
    </location>
</feature>
<dbReference type="InterPro" id="IPR019200">
    <property type="entry name" value="ATP_adenylylTrfase_C"/>
</dbReference>
<evidence type="ECO:0000259" key="2">
    <source>
        <dbReference type="Pfam" id="PF19327"/>
    </source>
</evidence>
<dbReference type="SUPFAM" id="SSF54197">
    <property type="entry name" value="HIT-like"/>
    <property type="match status" value="1"/>
</dbReference>
<dbReference type="Proteomes" id="UP000196573">
    <property type="component" value="Unassembled WGS sequence"/>
</dbReference>
<keyword evidence="3" id="KW-0808">Transferase</keyword>
<keyword evidence="3" id="KW-0548">Nucleotidyltransferase</keyword>
<dbReference type="InterPro" id="IPR009163">
    <property type="entry name" value="Ap4A_phos1/2"/>
</dbReference>
<feature type="domain" description="Ap4A phosphorylase 1/2 N-terminal" evidence="2">
    <location>
        <begin position="16"/>
        <end position="170"/>
    </location>
</feature>
<dbReference type="PANTHER" id="PTHR38420:SF1">
    <property type="entry name" value="PUTATIVE (AFU_ORTHOLOGUE AFUA_5G14690)-RELATED"/>
    <property type="match status" value="1"/>
</dbReference>
<organism evidence="3 4">
    <name type="scientific">Parendozoicomonas haliclonae</name>
    <dbReference type="NCBI Taxonomy" id="1960125"/>
    <lineage>
        <taxon>Bacteria</taxon>
        <taxon>Pseudomonadati</taxon>
        <taxon>Pseudomonadota</taxon>
        <taxon>Gammaproteobacteria</taxon>
        <taxon>Oceanospirillales</taxon>
        <taxon>Endozoicomonadaceae</taxon>
        <taxon>Parendozoicomonas</taxon>
    </lineage>
</organism>
<accession>A0A1X7APN1</accession>
<dbReference type="PANTHER" id="PTHR38420">
    <property type="entry name" value="AP-4-A PHOSPHORYLASE II"/>
    <property type="match status" value="1"/>
</dbReference>
<evidence type="ECO:0000313" key="4">
    <source>
        <dbReference type="Proteomes" id="UP000196573"/>
    </source>
</evidence>
<dbReference type="GO" id="GO:0003877">
    <property type="term" value="F:ATP:ADP adenylyltransferase activity"/>
    <property type="evidence" value="ECO:0007669"/>
    <property type="project" value="InterPro"/>
</dbReference>
<gene>
    <name evidence="3" type="ORF">EHSB41UT_03894</name>
</gene>
<dbReference type="GO" id="GO:0009117">
    <property type="term" value="P:nucleotide metabolic process"/>
    <property type="evidence" value="ECO:0007669"/>
    <property type="project" value="InterPro"/>
</dbReference>
<protein>
    <submittedName>
        <fullName evidence="3">ATP adenylyltransferase</fullName>
    </submittedName>
</protein>
<dbReference type="OrthoDB" id="421767at2"/>
<dbReference type="Pfam" id="PF19327">
    <property type="entry name" value="Ap4A_phos_N"/>
    <property type="match status" value="1"/>
</dbReference>
<evidence type="ECO:0000313" key="3">
    <source>
        <dbReference type="EMBL" id="SMA50103.1"/>
    </source>
</evidence>
<sequence>MNRRYPLSGFAMSVSQLNEHSLWSAVLDKSDLAVASGAVTRTDGEIHLCRDRGLPFYFKVISALCHKPHEANLDKAVYQKLDPFLSADSDILVGYVGDHHQLLLSKFSVMEHHLVIAAKQFQPQGEPLSHEDFEILWCLLRAEPGLAIYNGGLHAGCSQLHKHTQYIPTRSFASCLIDELLAREAIKDGQCSVLAGLPFEHLIAAFPPDTQVDAVYGTYEEMLGRLALFPDGQHDISHSTLLTDRWLLIVPRSQSSFDDVHINAFALAGYFFPKDVETMQLLMAAGCMNVLKAVAEPRKEQ</sequence>
<evidence type="ECO:0000259" key="1">
    <source>
        <dbReference type="Pfam" id="PF09830"/>
    </source>
</evidence>
<keyword evidence="4" id="KW-1185">Reference proteome</keyword>
<dbReference type="AlphaFoldDB" id="A0A1X7APN1"/>
<dbReference type="Gene3D" id="3.30.428.70">
    <property type="match status" value="1"/>
</dbReference>
<dbReference type="GO" id="GO:0005524">
    <property type="term" value="F:ATP binding"/>
    <property type="evidence" value="ECO:0007669"/>
    <property type="project" value="InterPro"/>
</dbReference>
<dbReference type="InterPro" id="IPR045759">
    <property type="entry name" value="Ap4A_phos1/2_N"/>
</dbReference>
<dbReference type="InterPro" id="IPR036265">
    <property type="entry name" value="HIT-like_sf"/>
</dbReference>
<name>A0A1X7APN1_9GAMM</name>
<dbReference type="RefSeq" id="WP_087112540.1">
    <property type="nucleotide sequence ID" value="NZ_CBCSCN010000005.1"/>
</dbReference>
<dbReference type="Pfam" id="PF09830">
    <property type="entry name" value="ATP_transf"/>
    <property type="match status" value="1"/>
</dbReference>
<reference evidence="3 4" key="1">
    <citation type="submission" date="2017-03" db="EMBL/GenBank/DDBJ databases">
        <authorList>
            <person name="Afonso C.L."/>
            <person name="Miller P.J."/>
            <person name="Scott M.A."/>
            <person name="Spackman E."/>
            <person name="Goraichik I."/>
            <person name="Dimitrov K.M."/>
            <person name="Suarez D.L."/>
            <person name="Swayne D.E."/>
        </authorList>
    </citation>
    <scope>NUCLEOTIDE SEQUENCE [LARGE SCALE GENOMIC DNA]</scope>
    <source>
        <strain evidence="3">SB41UT1</strain>
    </source>
</reference>
<proteinExistence type="predicted"/>
<dbReference type="InterPro" id="IPR043171">
    <property type="entry name" value="Ap4A_phos1/2-like"/>
</dbReference>